<accession>A0A7Y9RWQ3</accession>
<organism evidence="4 5">
    <name type="scientific">Nocardioides perillae</name>
    <dbReference type="NCBI Taxonomy" id="1119534"/>
    <lineage>
        <taxon>Bacteria</taxon>
        <taxon>Bacillati</taxon>
        <taxon>Actinomycetota</taxon>
        <taxon>Actinomycetes</taxon>
        <taxon>Propionibacteriales</taxon>
        <taxon>Nocardioidaceae</taxon>
        <taxon>Nocardioides</taxon>
    </lineage>
</organism>
<dbReference type="CDD" id="cd04623">
    <property type="entry name" value="CBS_pair_bac_euk"/>
    <property type="match status" value="1"/>
</dbReference>
<evidence type="ECO:0000313" key="5">
    <source>
        <dbReference type="Proteomes" id="UP000544110"/>
    </source>
</evidence>
<evidence type="ECO:0000313" key="4">
    <source>
        <dbReference type="EMBL" id="NYG55385.1"/>
    </source>
</evidence>
<dbReference type="RefSeq" id="WP_179517840.1">
    <property type="nucleotide sequence ID" value="NZ_JACCAC010000001.1"/>
</dbReference>
<dbReference type="Gene3D" id="3.10.580.10">
    <property type="entry name" value="CBS-domain"/>
    <property type="match status" value="1"/>
</dbReference>
<dbReference type="PROSITE" id="PS51371">
    <property type="entry name" value="CBS"/>
    <property type="match status" value="2"/>
</dbReference>
<reference evidence="4 5" key="1">
    <citation type="submission" date="2020-07" db="EMBL/GenBank/DDBJ databases">
        <title>Sequencing the genomes of 1000 actinobacteria strains.</title>
        <authorList>
            <person name="Klenk H.-P."/>
        </authorList>
    </citation>
    <scope>NUCLEOTIDE SEQUENCE [LARGE SCALE GENOMIC DNA]</scope>
    <source>
        <strain evidence="4 5">DSM 24552</strain>
    </source>
</reference>
<protein>
    <submittedName>
        <fullName evidence="4">CBS domain-containing protein</fullName>
    </submittedName>
</protein>
<feature type="domain" description="CBS" evidence="3">
    <location>
        <begin position="76"/>
        <end position="131"/>
    </location>
</feature>
<evidence type="ECO:0000256" key="1">
    <source>
        <dbReference type="ARBA" id="ARBA00023122"/>
    </source>
</evidence>
<proteinExistence type="predicted"/>
<dbReference type="PANTHER" id="PTHR43080:SF2">
    <property type="entry name" value="CBS DOMAIN-CONTAINING PROTEIN"/>
    <property type="match status" value="1"/>
</dbReference>
<gene>
    <name evidence="4" type="ORF">BJ989_001689</name>
</gene>
<sequence>MKISDVLQAKTDREVVTVSPDAGVRDLLTLLAEHDVGALVVSRDGRRVEGIVSERDVVRHLHRDGTVVHNTVAAIMTADVHTCPPDTPVDDLMRTMTARRVRHVPVVDDGLLVGIVSIGDVVKSRIDQLEFERDQLDSYVHQS</sequence>
<dbReference type="PANTHER" id="PTHR43080">
    <property type="entry name" value="CBS DOMAIN-CONTAINING PROTEIN CBSX3, MITOCHONDRIAL"/>
    <property type="match status" value="1"/>
</dbReference>
<dbReference type="SUPFAM" id="SSF54631">
    <property type="entry name" value="CBS-domain pair"/>
    <property type="match status" value="1"/>
</dbReference>
<evidence type="ECO:0000259" key="3">
    <source>
        <dbReference type="PROSITE" id="PS51371"/>
    </source>
</evidence>
<dbReference type="Proteomes" id="UP000544110">
    <property type="component" value="Unassembled WGS sequence"/>
</dbReference>
<keyword evidence="1 2" id="KW-0129">CBS domain</keyword>
<dbReference type="InterPro" id="IPR000644">
    <property type="entry name" value="CBS_dom"/>
</dbReference>
<dbReference type="Pfam" id="PF00571">
    <property type="entry name" value="CBS"/>
    <property type="match status" value="2"/>
</dbReference>
<feature type="domain" description="CBS" evidence="3">
    <location>
        <begin position="11"/>
        <end position="67"/>
    </location>
</feature>
<dbReference type="AlphaFoldDB" id="A0A7Y9RWQ3"/>
<dbReference type="SMART" id="SM00116">
    <property type="entry name" value="CBS"/>
    <property type="match status" value="2"/>
</dbReference>
<dbReference type="InterPro" id="IPR051257">
    <property type="entry name" value="Diverse_CBS-Domain"/>
</dbReference>
<comment type="caution">
    <text evidence="4">The sequence shown here is derived from an EMBL/GenBank/DDBJ whole genome shotgun (WGS) entry which is preliminary data.</text>
</comment>
<dbReference type="InterPro" id="IPR044725">
    <property type="entry name" value="CBSX3_CBS_dom"/>
</dbReference>
<name>A0A7Y9RWQ3_9ACTN</name>
<evidence type="ECO:0000256" key="2">
    <source>
        <dbReference type="PROSITE-ProRule" id="PRU00703"/>
    </source>
</evidence>
<keyword evidence="5" id="KW-1185">Reference proteome</keyword>
<dbReference type="InterPro" id="IPR046342">
    <property type="entry name" value="CBS_dom_sf"/>
</dbReference>
<dbReference type="EMBL" id="JACCAC010000001">
    <property type="protein sequence ID" value="NYG55385.1"/>
    <property type="molecule type" value="Genomic_DNA"/>
</dbReference>